<dbReference type="PANTHER" id="PTHR11552">
    <property type="entry name" value="GLUCOSE-METHANOL-CHOLINE GMC OXIDOREDUCTASE"/>
    <property type="match status" value="1"/>
</dbReference>
<name>A0A382LB49_9ZZZZ</name>
<feature type="domain" description="Glucose-methanol-choline oxidoreductase C-terminal" evidence="2">
    <location>
        <begin position="68"/>
        <end position="196"/>
    </location>
</feature>
<dbReference type="PANTHER" id="PTHR11552:SF147">
    <property type="entry name" value="CHOLINE DEHYDROGENASE, MITOCHONDRIAL"/>
    <property type="match status" value="1"/>
</dbReference>
<dbReference type="InterPro" id="IPR036188">
    <property type="entry name" value="FAD/NAD-bd_sf"/>
</dbReference>
<gene>
    <name evidence="3" type="ORF">METZ01_LOCUS286733</name>
</gene>
<dbReference type="SUPFAM" id="SSF51905">
    <property type="entry name" value="FAD/NAD(P)-binding domain"/>
    <property type="match status" value="1"/>
</dbReference>
<dbReference type="InterPro" id="IPR012132">
    <property type="entry name" value="GMC_OxRdtase"/>
</dbReference>
<proteinExistence type="inferred from homology"/>
<accession>A0A382LB49</accession>
<feature type="non-terminal residue" evidence="3">
    <location>
        <position position="1"/>
    </location>
</feature>
<evidence type="ECO:0000313" key="3">
    <source>
        <dbReference type="EMBL" id="SVC33879.1"/>
    </source>
</evidence>
<dbReference type="GO" id="GO:0016614">
    <property type="term" value="F:oxidoreductase activity, acting on CH-OH group of donors"/>
    <property type="evidence" value="ECO:0007669"/>
    <property type="project" value="InterPro"/>
</dbReference>
<protein>
    <recommendedName>
        <fullName evidence="2">Glucose-methanol-choline oxidoreductase C-terminal domain-containing protein</fullName>
    </recommendedName>
</protein>
<sequence length="196" mass="22088">VAVRVKTKDDFPLDPDAPRLQTALRYAATGPEHRNDMQIFPSSFSTPLGGGPFAEEGIRFTRVAELAQSAGELPLNSNDPHEQMFINCRYLEHPRDRERLREGVRIILDMMEHEPFNGIVEELILPMEAHLAFDETLDRWLLENVWIGQHLSGTCKMGSDSDEMAVVDQYGRVRGVQGLRVADASIMPDCIRANTN</sequence>
<dbReference type="Gene3D" id="3.30.560.10">
    <property type="entry name" value="Glucose Oxidase, domain 3"/>
    <property type="match status" value="1"/>
</dbReference>
<evidence type="ECO:0000259" key="2">
    <source>
        <dbReference type="Pfam" id="PF05199"/>
    </source>
</evidence>
<dbReference type="Pfam" id="PF05199">
    <property type="entry name" value="GMC_oxred_C"/>
    <property type="match status" value="1"/>
</dbReference>
<evidence type="ECO:0000256" key="1">
    <source>
        <dbReference type="ARBA" id="ARBA00010790"/>
    </source>
</evidence>
<feature type="non-terminal residue" evidence="3">
    <location>
        <position position="196"/>
    </location>
</feature>
<dbReference type="EMBL" id="UINC01085914">
    <property type="protein sequence ID" value="SVC33879.1"/>
    <property type="molecule type" value="Genomic_DNA"/>
</dbReference>
<reference evidence="3" key="1">
    <citation type="submission" date="2018-05" db="EMBL/GenBank/DDBJ databases">
        <authorList>
            <person name="Lanie J.A."/>
            <person name="Ng W.-L."/>
            <person name="Kazmierczak K.M."/>
            <person name="Andrzejewski T.M."/>
            <person name="Davidsen T.M."/>
            <person name="Wayne K.J."/>
            <person name="Tettelin H."/>
            <person name="Glass J.I."/>
            <person name="Rusch D."/>
            <person name="Podicherti R."/>
            <person name="Tsui H.-C.T."/>
            <person name="Winkler M.E."/>
        </authorList>
    </citation>
    <scope>NUCLEOTIDE SEQUENCE</scope>
</reference>
<organism evidence="3">
    <name type="scientific">marine metagenome</name>
    <dbReference type="NCBI Taxonomy" id="408172"/>
    <lineage>
        <taxon>unclassified sequences</taxon>
        <taxon>metagenomes</taxon>
        <taxon>ecological metagenomes</taxon>
    </lineage>
</organism>
<dbReference type="SUPFAM" id="SSF54373">
    <property type="entry name" value="FAD-linked reductases, C-terminal domain"/>
    <property type="match status" value="1"/>
</dbReference>
<comment type="similarity">
    <text evidence="1">Belongs to the GMC oxidoreductase family.</text>
</comment>
<dbReference type="Gene3D" id="3.50.50.60">
    <property type="entry name" value="FAD/NAD(P)-binding domain"/>
    <property type="match status" value="1"/>
</dbReference>
<dbReference type="GO" id="GO:0050660">
    <property type="term" value="F:flavin adenine dinucleotide binding"/>
    <property type="evidence" value="ECO:0007669"/>
    <property type="project" value="InterPro"/>
</dbReference>
<dbReference type="AlphaFoldDB" id="A0A382LB49"/>
<dbReference type="InterPro" id="IPR007867">
    <property type="entry name" value="GMC_OxRtase_C"/>
</dbReference>